<dbReference type="PANTHER" id="PTHR33498:SF1">
    <property type="entry name" value="TRANSPOSASE FOR INSERTION SEQUENCE ELEMENT IS1557"/>
    <property type="match status" value="1"/>
</dbReference>
<proteinExistence type="predicted"/>
<evidence type="ECO:0000259" key="2">
    <source>
        <dbReference type="Pfam" id="PF01610"/>
    </source>
</evidence>
<evidence type="ECO:0000313" key="3">
    <source>
        <dbReference type="EMBL" id="BDA63525.1"/>
    </source>
</evidence>
<reference evidence="3 4" key="1">
    <citation type="submission" date="2021-08" db="EMBL/GenBank/DDBJ databases">
        <title>Whole genome sequence of novel Actinomyces species strain MAS-1.</title>
        <authorList>
            <person name="Saito M."/>
            <person name="Kuwahara N."/>
            <person name="Takizawa T."/>
            <person name="Gotouda H."/>
            <person name="Ochiai T."/>
        </authorList>
    </citation>
    <scope>NUCLEOTIDE SEQUENCE [LARGE SCALE GENOMIC DNA]</scope>
    <source>
        <strain evidence="3 4">MAS-1</strain>
    </source>
</reference>
<dbReference type="Proteomes" id="UP000824496">
    <property type="component" value="Chromosome"/>
</dbReference>
<feature type="compositionally biased region" description="Pro residues" evidence="1">
    <location>
        <begin position="207"/>
        <end position="216"/>
    </location>
</feature>
<feature type="domain" description="Transposase IS204/IS1001/IS1096/IS1165 DDE" evidence="2">
    <location>
        <begin position="13"/>
        <end position="194"/>
    </location>
</feature>
<sequence>MSVVIDLTPVREGSGPARLLDMIEGRSKKALACWLAQRDPAWRAGVEIVAMDGFTGYKTATAEQLPAARAVMDPFHVVKLAGDALDETRRRVQQATTGRPGRANDPLYTARRALLTRDGLLTERQAGLLKVLLADQRHTAVEVTWAVHQKMIDAYRNPDPAAGRPVMSALIDSIATGVPAGIQEVSRLGRTLNRPHRGHPWPTSTTPAPPTAPPRPSTTGSSTYAASPRACTTSPTTSPDPSSTPEASDTD</sequence>
<dbReference type="PANTHER" id="PTHR33498">
    <property type="entry name" value="TRANSPOSASE FOR INSERTION SEQUENCE ELEMENT IS1557"/>
    <property type="match status" value="1"/>
</dbReference>
<name>A0ABM7U7Q2_9ACTO</name>
<protein>
    <recommendedName>
        <fullName evidence="2">Transposase IS204/IS1001/IS1096/IS1165 DDE domain-containing protein</fullName>
    </recommendedName>
</protein>
<evidence type="ECO:0000256" key="1">
    <source>
        <dbReference type="SAM" id="MobiDB-lite"/>
    </source>
</evidence>
<feature type="region of interest" description="Disordered" evidence="1">
    <location>
        <begin position="192"/>
        <end position="251"/>
    </location>
</feature>
<dbReference type="Pfam" id="PF01610">
    <property type="entry name" value="DDE_Tnp_ISL3"/>
    <property type="match status" value="1"/>
</dbReference>
<organism evidence="3 4">
    <name type="scientific">Actinomyces capricornis</name>
    <dbReference type="NCBI Taxonomy" id="2755559"/>
    <lineage>
        <taxon>Bacteria</taxon>
        <taxon>Bacillati</taxon>
        <taxon>Actinomycetota</taxon>
        <taxon>Actinomycetes</taxon>
        <taxon>Actinomycetales</taxon>
        <taxon>Actinomycetaceae</taxon>
        <taxon>Actinomyces</taxon>
    </lineage>
</organism>
<accession>A0ABM7U7Q2</accession>
<feature type="compositionally biased region" description="Low complexity" evidence="1">
    <location>
        <begin position="232"/>
        <end position="251"/>
    </location>
</feature>
<dbReference type="EMBL" id="AP025017">
    <property type="protein sequence ID" value="BDA63525.1"/>
    <property type="molecule type" value="Genomic_DNA"/>
</dbReference>
<gene>
    <name evidence="3" type="ORF">MANAM107_03590</name>
</gene>
<dbReference type="InterPro" id="IPR047951">
    <property type="entry name" value="Transpos_ISL3"/>
</dbReference>
<dbReference type="InterPro" id="IPR002560">
    <property type="entry name" value="Transposase_DDE"/>
</dbReference>
<keyword evidence="4" id="KW-1185">Reference proteome</keyword>
<evidence type="ECO:0000313" key="4">
    <source>
        <dbReference type="Proteomes" id="UP000824496"/>
    </source>
</evidence>